<feature type="region of interest" description="Disordered" evidence="2">
    <location>
        <begin position="1895"/>
        <end position="1933"/>
    </location>
</feature>
<reference evidence="5" key="3">
    <citation type="submission" date="2020-10" db="UniProtKB">
        <authorList>
            <consortium name="WormBaseParasite"/>
        </authorList>
    </citation>
    <scope>IDENTIFICATION</scope>
</reference>
<feature type="compositionally biased region" description="Pro residues" evidence="2">
    <location>
        <begin position="1953"/>
        <end position="1963"/>
    </location>
</feature>
<protein>
    <submittedName>
        <fullName evidence="5">DNA-directed RNA polymerase</fullName>
    </submittedName>
</protein>
<feature type="region of interest" description="Disordered" evidence="2">
    <location>
        <begin position="890"/>
        <end position="918"/>
    </location>
</feature>
<feature type="compositionally biased region" description="Low complexity" evidence="2">
    <location>
        <begin position="908"/>
        <end position="918"/>
    </location>
</feature>
<evidence type="ECO:0000256" key="1">
    <source>
        <dbReference type="SAM" id="Coils"/>
    </source>
</evidence>
<feature type="compositionally biased region" description="Pro residues" evidence="2">
    <location>
        <begin position="1922"/>
        <end position="1932"/>
    </location>
</feature>
<keyword evidence="1" id="KW-0175">Coiled coil</keyword>
<evidence type="ECO:0000313" key="5">
    <source>
        <dbReference type="WBParaSite" id="EgrG_000174200"/>
    </source>
</evidence>
<dbReference type="OrthoDB" id="6263426at2759"/>
<feature type="region of interest" description="Disordered" evidence="2">
    <location>
        <begin position="504"/>
        <end position="523"/>
    </location>
</feature>
<proteinExistence type="predicted"/>
<reference evidence="3 4" key="1">
    <citation type="journal article" date="2013" name="Nature">
        <title>The genomes of four tapeworm species reveal adaptations to parasitism.</title>
        <authorList>
            <person name="Tsai I.J."/>
            <person name="Zarowiecki M."/>
            <person name="Holroyd N."/>
            <person name="Garciarrubio A."/>
            <person name="Sanchez-Flores A."/>
            <person name="Brooks K.L."/>
            <person name="Tracey A."/>
            <person name="Bobes R.J."/>
            <person name="Fragoso G."/>
            <person name="Sciutto E."/>
            <person name="Aslett M."/>
            <person name="Beasley H."/>
            <person name="Bennett H.M."/>
            <person name="Cai J."/>
            <person name="Camicia F."/>
            <person name="Clark R."/>
            <person name="Cucher M."/>
            <person name="De Silva N."/>
            <person name="Day T.A."/>
            <person name="Deplazes P."/>
            <person name="Estrada K."/>
            <person name="Fernandez C."/>
            <person name="Holland P.W."/>
            <person name="Hou J."/>
            <person name="Hu S."/>
            <person name="Huckvale T."/>
            <person name="Hung S.S."/>
            <person name="Kamenetzky L."/>
            <person name="Keane J.A."/>
            <person name="Kiss F."/>
            <person name="Koziol U."/>
            <person name="Lambert O."/>
            <person name="Liu K."/>
            <person name="Luo X."/>
            <person name="Luo Y."/>
            <person name="Macchiaroli N."/>
            <person name="Nichol S."/>
            <person name="Paps J."/>
            <person name="Parkinson J."/>
            <person name="Pouchkina-Stantcheva N."/>
            <person name="Riddiford N."/>
            <person name="Rosenzvit M."/>
            <person name="Salinas G."/>
            <person name="Wasmuth J.D."/>
            <person name="Zamanian M."/>
            <person name="Zheng Y."/>
            <person name="Cai X."/>
            <person name="Soberon X."/>
            <person name="Olson P.D."/>
            <person name="Laclette J.P."/>
            <person name="Brehm K."/>
            <person name="Berriman M."/>
            <person name="Garciarrubio A."/>
            <person name="Bobes R.J."/>
            <person name="Fragoso G."/>
            <person name="Sanchez-Flores A."/>
            <person name="Estrada K."/>
            <person name="Cevallos M.A."/>
            <person name="Morett E."/>
            <person name="Gonzalez V."/>
            <person name="Portillo T."/>
            <person name="Ochoa-Leyva A."/>
            <person name="Jose M.V."/>
            <person name="Sciutto E."/>
            <person name="Landa A."/>
            <person name="Jimenez L."/>
            <person name="Valdes V."/>
            <person name="Carrero J.C."/>
            <person name="Larralde C."/>
            <person name="Morales-Montor J."/>
            <person name="Limon-Lason J."/>
            <person name="Soberon X."/>
            <person name="Laclette J.P."/>
        </authorList>
    </citation>
    <scope>NUCLEOTIDE SEQUENCE [LARGE SCALE GENOMIC DNA]</scope>
</reference>
<feature type="region of interest" description="Disordered" evidence="2">
    <location>
        <begin position="1949"/>
        <end position="1968"/>
    </location>
</feature>
<feature type="compositionally biased region" description="Low complexity" evidence="2">
    <location>
        <begin position="891"/>
        <end position="901"/>
    </location>
</feature>
<evidence type="ECO:0000313" key="4">
    <source>
        <dbReference type="Proteomes" id="UP000492820"/>
    </source>
</evidence>
<feature type="coiled-coil region" evidence="1">
    <location>
        <begin position="545"/>
        <end position="576"/>
    </location>
</feature>
<reference evidence="3" key="2">
    <citation type="submission" date="2014-06" db="EMBL/GenBank/DDBJ databases">
        <authorList>
            <person name="Aslett M."/>
        </authorList>
    </citation>
    <scope>NUCLEOTIDE SEQUENCE</scope>
</reference>
<evidence type="ECO:0000256" key="2">
    <source>
        <dbReference type="SAM" id="MobiDB-lite"/>
    </source>
</evidence>
<dbReference type="EMBL" id="LK028583">
    <property type="protein sequence ID" value="CDS21340.1"/>
    <property type="molecule type" value="Genomic_DNA"/>
</dbReference>
<gene>
    <name evidence="3" type="ORF">EgrG_000174200</name>
</gene>
<accession>A0A068WNK8</accession>
<sequence>MLCFCPPTNTSNSLAERSDFHDSEETGTTSDTARLTVHEDDVEFFWPLAYSICYPVWQAACVLNTPFYPYPLVCPIEEANVVFKNMMFEAQRLPNHIVAIDGFIPNSIEHEKSFTSLQKLKFWADPSYVAKRELALLTATVFGEDTRRSSELTTPFTIKPKDASKTQAHISKDEMVLASKSLMELDATCDKRVGAQLQGIGRRRGTKVVEKVKTKISLLLNFEQKIRKKRPDAKKSKSESTESFTEVSEKEDFFNDDEMNSALLLLEHHFGSRNRTALRISEALNRSKVASRKIKAYLGEESASIFLRTITKPRWLMTLLSNALGSAKSALKFMEIYRRSEFESNEYKDAAARLIEAAGNENFVKAFVQKFAALKEIVINSLRTQLEISADEVNQIIVGCLGGAKIPMRRMEGLTGAKVEIIQGLLNALKRCEEEELETYLGILRDCITGKLKSDEETAKRLSRIRKRQKELEYQIQKHQQGLQEYRHRRRTPIIITVPTAEPIPGTIEEKTPDPSAICQEKRRSKKKSMKVAITYIKVDRAGLKESTQKASVKTAAEVKKAEEEVEESIDEEKKTLPFFESIEVDELSSQITLTNEIIDEIPTRSPSFTGGSVLSMEVADLVEDLAVSNRQASKEPSQFSAVKGEVAKFGPSKVTMQVTGLTELPSDIYFINKNPGDISEVLHQSDISSIDTRLSKRVEELKRAVSCEGFLEPYIGLEPNRIVLVLLRSAINAKAVQLLEMIDLAGILLKHFLVLESVRETVRHMWDLLYRKIVTEVRTRELDAGENAIYLEVGRRIIKQLKQLGVNTYRYLSHLQVSMMRKSITDAIVKCNDPFPKIPVVPNVDLGELLLTTTETSQKSLSSYGQIIQNFRFAPDGPKYIKEALEETESTYSMSTPSSSDIERKSPSSSSTTSFTISVDLPLAEKQSTITEGEMSAESSESEVVWLPRMSKGIPSTSTAAENPFVDVETFEDVPEDMLAKRLYEAYGSELQETRSSLMRMAQKVVENPAVFNVAELRSSQSLDLESIDAMELGRAVVKIIQRLEDEEEAARLMGASSPEIEEVETLETRLERTRTQINRGRSRKTEKESPGEIEFISLTPPLPPYHVDVAKYQLQNIIEELEMSQRDQQDLNTLERILWITMPEKVADRYELFMRVADLQRRGQFTGEALKVLLESVLVEVTDLYTLLDPDFEIEDEQRFNIYDQVRTNLDVLCWFKLDVEEYEKQLQQYPELMQFGGTLFPGNFEHPILLKNTEEESFKMSSEPINETIQFAPLSDSLTEEIKERLHDAIFERTFRNELVPLYKKFKEVGQAEHSKQFSLLKKNLEGEIFYELSPTQKQTNKLEAFMKWRKRKIEMAGTTARCLFSIMPEIVDQDREVFLEVITLIDVHALSAEVATLFVSSTLQDLLDLMLIALNKNDFQKDERQMAYNQCRAMMEVLQCFSVPIKEFTSNFDYCTDLEDQYKEIFADGKFPTIGDDCEFFVELPQAYIQELPFEVLDAVGRRLRIEESEREPLKSYLEYTDSQAFVDQDKYDFERTRALAVHSLRLHPQDVNEIIKHEIEVLEKKKLEKQERSKVREVGATDVERVIDRWLSFRASANQASTTSSPLSQMGFQKISTISKTAAAHKSQVSESDKEKETSKIKKVMIAKTKSKGLSEKGLTKIPVDRGEVEVVRTILMPSAEVLSGETKTEGEEATRLTLATYESTDQQKEISTTVDLFPDEVSLICDTDTETERPRMKKLYTSPITPKQQLESISEDLSHVLPGSTMRSERADSLSISEFPEIPSTHVVDVEKDIVKLLEKNKELEIQREKCSHHLAAMKAAKRRLSVIYERLADVSATAKRKAYDRTSRLRQEEGEYSHEELQARKSEESEIATSKAALVKESLKAVSRISRSTKVPTGTKEKKINKRSTAKSAPPNQPPVLPSIHPPTLQLKLTKVIESVYSASPLSPPPPSPPPSGRTKLPPLWLDQQKRWRNIFLHGSEIGEVNVPKVQVITPVDMTIKNIQPLKLVRARKKYVDERASNVARVTGPVETVIESARRRSRAGGLLFLLHQAVIRFPRPLVISAVKKESGAVEWKGEIGNAPRVEDSRMEANHHFITDKLRINLILKKLRMQLSTHDLVEVMIDLHTGRAGKKTRDTIEAAYETIKDQKYTHLSDEAAEKCRPQCRPNDVPSVEWKRIGADVRSAHPFDEFSFPGYFTADSMGDGKPAHCEQEKMVRLGAFRNDLTFDRISRRANIIGRVRTYVQERSYTRIKKSLAECIQVFNSRLKNEEPQ</sequence>
<dbReference type="Proteomes" id="UP000492820">
    <property type="component" value="Unassembled WGS sequence"/>
</dbReference>
<dbReference type="WBParaSite" id="EgrG_000174200">
    <property type="protein sequence ID" value="EgrG_000174200"/>
    <property type="gene ID" value="EgrG_000174200"/>
</dbReference>
<evidence type="ECO:0000313" key="3">
    <source>
        <dbReference type="EMBL" id="CDS21340.1"/>
    </source>
</evidence>
<feature type="region of interest" description="Disordered" evidence="2">
    <location>
        <begin position="7"/>
        <end position="28"/>
    </location>
</feature>
<name>A0A068WNK8_ECHGR</name>
<feature type="compositionally biased region" description="Basic and acidic residues" evidence="2">
    <location>
        <begin position="1848"/>
        <end position="1875"/>
    </location>
</feature>
<organism evidence="3">
    <name type="scientific">Echinococcus granulosus</name>
    <name type="common">Hydatid tapeworm</name>
    <dbReference type="NCBI Taxonomy" id="6210"/>
    <lineage>
        <taxon>Eukaryota</taxon>
        <taxon>Metazoa</taxon>
        <taxon>Spiralia</taxon>
        <taxon>Lophotrochozoa</taxon>
        <taxon>Platyhelminthes</taxon>
        <taxon>Cestoda</taxon>
        <taxon>Eucestoda</taxon>
        <taxon>Cyclophyllidea</taxon>
        <taxon>Taeniidae</taxon>
        <taxon>Echinococcus</taxon>
        <taxon>Echinococcus granulosus group</taxon>
    </lineage>
</organism>
<feature type="region of interest" description="Disordered" evidence="2">
    <location>
        <begin position="1846"/>
        <end position="1879"/>
    </location>
</feature>